<dbReference type="PANTHER" id="PTHR33180">
    <property type="entry name" value="PHOTOSYSTEM II CP43 REACTION CENTER PROTEIN"/>
    <property type="match status" value="1"/>
</dbReference>
<dbReference type="Proteomes" id="UP000011115">
    <property type="component" value="Unassembled WGS sequence"/>
</dbReference>
<protein>
    <recommendedName>
        <fullName evidence="1">Putative plant transposon protein domain-containing protein</fullName>
    </recommendedName>
</protein>
<evidence type="ECO:0000313" key="3">
    <source>
        <dbReference type="Proteomes" id="UP000011115"/>
    </source>
</evidence>
<dbReference type="PANTHER" id="PTHR33180:SF31">
    <property type="entry name" value="POLYPROTEIN PROTEIN"/>
    <property type="match status" value="1"/>
</dbReference>
<dbReference type="InParanoid" id="M1DJ37"/>
<dbReference type="Pfam" id="PF20167">
    <property type="entry name" value="Transposase_32"/>
    <property type="match status" value="1"/>
</dbReference>
<feature type="domain" description="Putative plant transposon protein" evidence="1">
    <location>
        <begin position="76"/>
        <end position="161"/>
    </location>
</feature>
<dbReference type="AlphaFoldDB" id="M1DJ37"/>
<dbReference type="HOGENOM" id="CLU_1013394_0_0_1"/>
<evidence type="ECO:0000259" key="1">
    <source>
        <dbReference type="Pfam" id="PF20167"/>
    </source>
</evidence>
<dbReference type="PaxDb" id="4113-PGSC0003DMT400089867"/>
<name>M1DJ37_SOLTU</name>
<dbReference type="EnsemblPlants" id="PGSC0003DMT400089867">
    <property type="protein sequence ID" value="PGSC0003DMT400089867"/>
    <property type="gene ID" value="PGSC0003DMG400039438"/>
</dbReference>
<dbReference type="InterPro" id="IPR046796">
    <property type="entry name" value="Transposase_32_dom"/>
</dbReference>
<organism evidence="2 3">
    <name type="scientific">Solanum tuberosum</name>
    <name type="common">Potato</name>
    <dbReference type="NCBI Taxonomy" id="4113"/>
    <lineage>
        <taxon>Eukaryota</taxon>
        <taxon>Viridiplantae</taxon>
        <taxon>Streptophyta</taxon>
        <taxon>Embryophyta</taxon>
        <taxon>Tracheophyta</taxon>
        <taxon>Spermatophyta</taxon>
        <taxon>Magnoliopsida</taxon>
        <taxon>eudicotyledons</taxon>
        <taxon>Gunneridae</taxon>
        <taxon>Pentapetalae</taxon>
        <taxon>asterids</taxon>
        <taxon>lamiids</taxon>
        <taxon>Solanales</taxon>
        <taxon>Solanaceae</taxon>
        <taxon>Solanoideae</taxon>
        <taxon>Solaneae</taxon>
        <taxon>Solanum</taxon>
    </lineage>
</organism>
<keyword evidence="3" id="KW-1185">Reference proteome</keyword>
<accession>M1DJ37</accession>
<dbReference type="Gramene" id="PGSC0003DMT400089867">
    <property type="protein sequence ID" value="PGSC0003DMT400089867"/>
    <property type="gene ID" value="PGSC0003DMG400039438"/>
</dbReference>
<evidence type="ECO:0000313" key="2">
    <source>
        <dbReference type="EnsemblPlants" id="PGSC0003DMT400089867"/>
    </source>
</evidence>
<dbReference type="GO" id="GO:0009523">
    <property type="term" value="C:photosystem II"/>
    <property type="evidence" value="ECO:0000318"/>
    <property type="project" value="GO_Central"/>
</dbReference>
<dbReference type="GO" id="GO:0009579">
    <property type="term" value="C:thylakoid"/>
    <property type="evidence" value="ECO:0000318"/>
    <property type="project" value="GO_Central"/>
</dbReference>
<reference evidence="2" key="2">
    <citation type="submission" date="2015-06" db="UniProtKB">
        <authorList>
            <consortium name="EnsemblPlants"/>
        </authorList>
    </citation>
    <scope>IDENTIFICATION</scope>
    <source>
        <strain evidence="2">DM1-3 516 R44</strain>
    </source>
</reference>
<reference evidence="3" key="1">
    <citation type="journal article" date="2011" name="Nature">
        <title>Genome sequence and analysis of the tuber crop potato.</title>
        <authorList>
            <consortium name="The Potato Genome Sequencing Consortium"/>
        </authorList>
    </citation>
    <scope>NUCLEOTIDE SEQUENCE [LARGE SCALE GENOMIC DNA]</scope>
    <source>
        <strain evidence="3">cv. DM1-3 516 R44</strain>
    </source>
</reference>
<proteinExistence type="predicted"/>
<sequence>MIEWVTPFFRAKVVKWPNLAKPGEIWYPELERVNPRPFPTHLAQESEWAKAKVVLSCGNSMFERNRFDSRTLVPQWKKLVAKFEPIDYVVVRGKKVMCDSTNINAVLECNENIVDAYQYMIKTKSLGNIKNWLAPLISDGTPMWLEEGPPIKKKDLNVAARWARVPRDEKKDVEVIPTTSTDIQRIDEEYLKDKAEKKKASQVDSPSVVDTNALPVEAPLPTLAPGTSGTYSAAHSVTPSTTTALVPPRSGIVVAADKTSTHPSCISKDGAASPF</sequence>